<dbReference type="InterPro" id="IPR052050">
    <property type="entry name" value="SecEffector_AnkRepeat"/>
</dbReference>
<reference evidence="2" key="1">
    <citation type="journal article" date="2011" name="Genome Res.">
        <title>Phylogeny-wide analysis of social amoeba genomes highlights ancient origins for complex intercellular communication.</title>
        <authorList>
            <person name="Heidel A.J."/>
            <person name="Lawal H.M."/>
            <person name="Felder M."/>
            <person name="Schilde C."/>
            <person name="Helps N.R."/>
            <person name="Tunggal B."/>
            <person name="Rivero F."/>
            <person name="John U."/>
            <person name="Schleicher M."/>
            <person name="Eichinger L."/>
            <person name="Platzer M."/>
            <person name="Noegel A.A."/>
            <person name="Schaap P."/>
            <person name="Gloeckner G."/>
        </authorList>
    </citation>
    <scope>NUCLEOTIDE SEQUENCE [LARGE SCALE GENOMIC DNA]</scope>
    <source>
        <strain evidence="2">SH3</strain>
    </source>
</reference>
<dbReference type="PANTHER" id="PTHR46586">
    <property type="entry name" value="ANKYRIN REPEAT-CONTAINING PROTEIN"/>
    <property type="match status" value="1"/>
</dbReference>
<dbReference type="STRING" id="1054147.F4PWH8"/>
<evidence type="ECO:0000313" key="2">
    <source>
        <dbReference type="Proteomes" id="UP000007797"/>
    </source>
</evidence>
<proteinExistence type="predicted"/>
<gene>
    <name evidence="1" type="ORF">DFA_07466</name>
</gene>
<sequence length="735" mass="84574">MSVDYRTFQFVFGNKVIVRKIFQSIPEIHATISFNQPKHSFQSLPSYIVSYFKVDLRSSHDNNDDDDNDQKSKDNFNQRSLKLLYSKLKHDDTFILAFKAVPSILRHCRDVKILKEIVRRFPLYPRHTLSLTIFDQVDQTNDVPDQTSKDCTGSPFWFAHNIAAGGNLECLEYVVNELGILPSAATALMACEYGHEHILHYLNTVHKIKITQNAFEIACFNGHTCIVVYLLKHYPSLKFKTIALLNILNGKGSLKDKYDISKLLIDNIPKRLLPGEVLLNVKFVDIAVRLNSLDLVKLYYTRFGENSVSGFAFDYMANLDILIYLEQQLTIPTNPSTMSYIAGNGYLDIYSYMHENRSEPCTESAMSAACSAGHLNLVKYIVERTSCYLDSTTFHNATINGHLEVVDFLIKNLQFDLPDQSIAFVCSKGKGDYSSVAKYLLENNLTPYSRNPSVDSHSLFALVAKRGNMELMTWMMGYFGFQTFKDISPLVKDHNDKIQDPLSNEFIGKCVLELIDNSHFSMLVWVLDQYRELLNPEALRDLVVRGTPSLEIVSFLYSLDNNVFRGNTEKSRFNPVTYHIIRFLHQHDCCHLTPHCIDIIAASGDYKSIQYIYTNTNYRGTSMTFVYSIKYGHIEVAKFIHDHSNAEEISREQCIKEITVRYECIQFLFNLFNDPSHLLPHFDKNMIHKVNQVYTLEYLESIQLKLSNQDKVNNNNNNNNNIGFLKRLSKIWKKN</sequence>
<dbReference type="PANTHER" id="PTHR46586:SF3">
    <property type="entry name" value="ANKYRIN REPEAT-CONTAINING PROTEIN"/>
    <property type="match status" value="1"/>
</dbReference>
<evidence type="ECO:0000313" key="1">
    <source>
        <dbReference type="EMBL" id="EGG20342.1"/>
    </source>
</evidence>
<dbReference type="KEGG" id="dfa:DFA_07466"/>
<dbReference type="GeneID" id="14872062"/>
<dbReference type="EMBL" id="GL883013">
    <property type="protein sequence ID" value="EGG20342.1"/>
    <property type="molecule type" value="Genomic_DNA"/>
</dbReference>
<dbReference type="RefSeq" id="XP_004367325.1">
    <property type="nucleotide sequence ID" value="XM_004367268.1"/>
</dbReference>
<keyword evidence="2" id="KW-1185">Reference proteome</keyword>
<dbReference type="Gene3D" id="1.25.40.20">
    <property type="entry name" value="Ankyrin repeat-containing domain"/>
    <property type="match status" value="2"/>
</dbReference>
<dbReference type="SUPFAM" id="SSF48403">
    <property type="entry name" value="Ankyrin repeat"/>
    <property type="match status" value="2"/>
</dbReference>
<protein>
    <recommendedName>
        <fullName evidence="3">Ankyrin repeat-containing protein</fullName>
    </recommendedName>
</protein>
<dbReference type="OrthoDB" id="76773at2759"/>
<dbReference type="InterPro" id="IPR036770">
    <property type="entry name" value="Ankyrin_rpt-contain_sf"/>
</dbReference>
<dbReference type="Proteomes" id="UP000007797">
    <property type="component" value="Unassembled WGS sequence"/>
</dbReference>
<dbReference type="AlphaFoldDB" id="F4PWH8"/>
<evidence type="ECO:0008006" key="3">
    <source>
        <dbReference type="Google" id="ProtNLM"/>
    </source>
</evidence>
<name>F4PWH8_CACFS</name>
<accession>F4PWH8</accession>
<dbReference type="Pfam" id="PF12796">
    <property type="entry name" value="Ank_2"/>
    <property type="match status" value="1"/>
</dbReference>
<organism evidence="1 2">
    <name type="scientific">Cavenderia fasciculata</name>
    <name type="common">Slime mold</name>
    <name type="synonym">Dictyostelium fasciculatum</name>
    <dbReference type="NCBI Taxonomy" id="261658"/>
    <lineage>
        <taxon>Eukaryota</taxon>
        <taxon>Amoebozoa</taxon>
        <taxon>Evosea</taxon>
        <taxon>Eumycetozoa</taxon>
        <taxon>Dictyostelia</taxon>
        <taxon>Acytosteliales</taxon>
        <taxon>Cavenderiaceae</taxon>
        <taxon>Cavenderia</taxon>
    </lineage>
</organism>
<dbReference type="InterPro" id="IPR002110">
    <property type="entry name" value="Ankyrin_rpt"/>
</dbReference>